<organism evidence="7 8">
    <name type="scientific">Erythrobacter sanguineus</name>
    <dbReference type="NCBI Taxonomy" id="198312"/>
    <lineage>
        <taxon>Bacteria</taxon>
        <taxon>Pseudomonadati</taxon>
        <taxon>Pseudomonadota</taxon>
        <taxon>Alphaproteobacteria</taxon>
        <taxon>Sphingomonadales</taxon>
        <taxon>Erythrobacteraceae</taxon>
        <taxon>Erythrobacter/Porphyrobacter group</taxon>
        <taxon>Erythrobacter</taxon>
    </lineage>
</organism>
<dbReference type="PANTHER" id="PTHR30468">
    <property type="entry name" value="ALPHA-KETOGLUTARATE-DEPENDENT SULFONATE DIOXYGENASE"/>
    <property type="match status" value="1"/>
</dbReference>
<name>A0A1M7SN57_9SPHN</name>
<dbReference type="EMBL" id="FRDF01000011">
    <property type="protein sequence ID" value="SHN59834.1"/>
    <property type="molecule type" value="Genomic_DNA"/>
</dbReference>
<keyword evidence="2" id="KW-0479">Metal-binding</keyword>
<dbReference type="STRING" id="198312.SAMN02745193_02039"/>
<evidence type="ECO:0000256" key="3">
    <source>
        <dbReference type="ARBA" id="ARBA00022964"/>
    </source>
</evidence>
<dbReference type="GO" id="GO:0016706">
    <property type="term" value="F:2-oxoglutarate-dependent dioxygenase activity"/>
    <property type="evidence" value="ECO:0007669"/>
    <property type="project" value="UniProtKB-ARBA"/>
</dbReference>
<dbReference type="Proteomes" id="UP000184391">
    <property type="component" value="Unassembled WGS sequence"/>
</dbReference>
<dbReference type="Gene3D" id="3.60.130.10">
    <property type="entry name" value="Clavaminate synthase-like"/>
    <property type="match status" value="1"/>
</dbReference>
<dbReference type="SUPFAM" id="SSF51197">
    <property type="entry name" value="Clavaminate synthase-like"/>
    <property type="match status" value="1"/>
</dbReference>
<dbReference type="GO" id="GO:0005737">
    <property type="term" value="C:cytoplasm"/>
    <property type="evidence" value="ECO:0007669"/>
    <property type="project" value="TreeGrafter"/>
</dbReference>
<evidence type="ECO:0000313" key="7">
    <source>
        <dbReference type="EMBL" id="SHN59834.1"/>
    </source>
</evidence>
<feature type="domain" description="TauD/TfdA-like" evidence="6">
    <location>
        <begin position="16"/>
        <end position="267"/>
    </location>
</feature>
<evidence type="ECO:0000256" key="4">
    <source>
        <dbReference type="ARBA" id="ARBA00023002"/>
    </source>
</evidence>
<dbReference type="PANTHER" id="PTHR30468:SF1">
    <property type="entry name" value="ALPHA-KETOGLUTARATE-DEPENDENT SULFONATE DIOXYGENASE"/>
    <property type="match status" value="1"/>
</dbReference>
<comment type="similarity">
    <text evidence="1">Belongs to the TfdA dioxygenase family.</text>
</comment>
<keyword evidence="3 7" id="KW-0223">Dioxygenase</keyword>
<dbReference type="InterPro" id="IPR042098">
    <property type="entry name" value="TauD-like_sf"/>
</dbReference>
<dbReference type="GO" id="GO:0046872">
    <property type="term" value="F:metal ion binding"/>
    <property type="evidence" value="ECO:0007669"/>
    <property type="project" value="UniProtKB-KW"/>
</dbReference>
<keyword evidence="4" id="KW-0560">Oxidoreductase</keyword>
<accession>A0A1M7SN57</accession>
<keyword evidence="8" id="KW-1185">Reference proteome</keyword>
<dbReference type="AlphaFoldDB" id="A0A1M7SN57"/>
<dbReference type="InterPro" id="IPR051323">
    <property type="entry name" value="AtsK-like"/>
</dbReference>
<dbReference type="InterPro" id="IPR003819">
    <property type="entry name" value="TauD/TfdA-like"/>
</dbReference>
<proteinExistence type="inferred from homology"/>
<evidence type="ECO:0000256" key="5">
    <source>
        <dbReference type="ARBA" id="ARBA00023004"/>
    </source>
</evidence>
<evidence type="ECO:0000313" key="8">
    <source>
        <dbReference type="Proteomes" id="UP000184391"/>
    </source>
</evidence>
<evidence type="ECO:0000259" key="6">
    <source>
        <dbReference type="Pfam" id="PF02668"/>
    </source>
</evidence>
<evidence type="ECO:0000256" key="1">
    <source>
        <dbReference type="ARBA" id="ARBA00005896"/>
    </source>
</evidence>
<dbReference type="OrthoDB" id="7209371at2"/>
<protein>
    <submittedName>
        <fullName evidence="7">Taurine dioxygenase</fullName>
    </submittedName>
</protein>
<dbReference type="Pfam" id="PF02668">
    <property type="entry name" value="TauD"/>
    <property type="match status" value="1"/>
</dbReference>
<gene>
    <name evidence="7" type="ORF">SAMN02745193_02039</name>
</gene>
<dbReference type="RefSeq" id="WP_072674776.1">
    <property type="nucleotide sequence ID" value="NZ_FRDF01000011.1"/>
</dbReference>
<sequence length="286" mass="31725">MKTREWSEHCGSLVENFQLAQARDDEIDKLRTLLAARGVLFFRDQDLPPAEHLRFARRFGEIVLNKFFMPVPGFPEIAEVRKEADQTTNIGGGWHTDHSYDEAPALGSILVARILPESGGDTLFANMHSASAALPDDLKRRVAKLIAVHSNVHIYGRGGYYQGTDLGNSLKGTDDVGSAKHPVIVRHPATGGEILYVNPAHTTHIEGLDEDESGALLEQLYDHALRPEFQCRFDWQPGSVAIWDNRSTWHFAENDYDGERRLMHRITLGGAPFPSNDGETASNSGA</sequence>
<keyword evidence="5" id="KW-0408">Iron</keyword>
<reference evidence="8" key="1">
    <citation type="submission" date="2016-12" db="EMBL/GenBank/DDBJ databases">
        <authorList>
            <person name="Varghese N."/>
            <person name="Submissions S."/>
        </authorList>
    </citation>
    <scope>NUCLEOTIDE SEQUENCE [LARGE SCALE GENOMIC DNA]</scope>
    <source>
        <strain evidence="8">DSM 11032</strain>
    </source>
</reference>
<evidence type="ECO:0000256" key="2">
    <source>
        <dbReference type="ARBA" id="ARBA00022723"/>
    </source>
</evidence>